<dbReference type="AlphaFoldDB" id="A0A1H5XXU6"/>
<dbReference type="Proteomes" id="UP000236721">
    <property type="component" value="Unassembled WGS sequence"/>
</dbReference>
<evidence type="ECO:0000313" key="2">
    <source>
        <dbReference type="Proteomes" id="UP000236721"/>
    </source>
</evidence>
<name>A0A1H5XXU6_9VIBR</name>
<dbReference type="Pfam" id="PF08238">
    <property type="entry name" value="Sel1"/>
    <property type="match status" value="8"/>
</dbReference>
<dbReference type="InterPro" id="IPR006597">
    <property type="entry name" value="Sel1-like"/>
</dbReference>
<dbReference type="PROSITE" id="PS51257">
    <property type="entry name" value="PROKAR_LIPOPROTEIN"/>
    <property type="match status" value="1"/>
</dbReference>
<dbReference type="EMBL" id="FNVG01000008">
    <property type="protein sequence ID" value="SEG16257.1"/>
    <property type="molecule type" value="Genomic_DNA"/>
</dbReference>
<dbReference type="InterPro" id="IPR050767">
    <property type="entry name" value="Sel1_AlgK"/>
</dbReference>
<proteinExistence type="predicted"/>
<dbReference type="OrthoDB" id="6114904at2"/>
<dbReference type="Gene3D" id="1.25.40.10">
    <property type="entry name" value="Tetratricopeptide repeat domain"/>
    <property type="match status" value="1"/>
</dbReference>
<reference evidence="2" key="1">
    <citation type="submission" date="2016-10" db="EMBL/GenBank/DDBJ databases">
        <authorList>
            <person name="Varghese N."/>
            <person name="Submissions S."/>
        </authorList>
    </citation>
    <scope>NUCLEOTIDE SEQUENCE [LARGE SCALE GENOMIC DNA]</scope>
    <source>
        <strain evidence="2">CGMCC 1.7062</strain>
    </source>
</reference>
<keyword evidence="2" id="KW-1185">Reference proteome</keyword>
<dbReference type="InterPro" id="IPR011990">
    <property type="entry name" value="TPR-like_helical_dom_sf"/>
</dbReference>
<dbReference type="PANTHER" id="PTHR11102">
    <property type="entry name" value="SEL-1-LIKE PROTEIN"/>
    <property type="match status" value="1"/>
</dbReference>
<sequence>MITKKLPIVLLITLFVGCTSDNGHEGKSDTSITFSESLNEKLIVPMVTTENVRIFGFRHYDYCGIEDPIGLNEVQNYTFKELLDKAKENDGAAQYRLGVMYDIGYQVAENDHDALYWYWRAAENGYSPAQFLFGMRAMQGTHVKKNLSISVSWLEAAHLEGHPCATTQLARLYLTGSGVDSDPEYALTLLKQSETYDHNSFYYQAKIHLNGMGVEKNRAKADELFIRAGQSGHITAQFLNGNRYQLDNDLENAKYWYERGSAGHATAKYQLGLILIKEKASEEDYLKGIALLEESSELGFAPASYYLGTMIVKKENKTEKDIADSLKWFQVAANQGHFRGMNFIGHYYAEGKGVEQSYGTALVWYLKSLQVDNSDSNKYALDQLASTLSKLPMGVIDDGTQSYENSSLITPVKKLGYEVVYILERGDGWEKIYSENEDIIVFIKQGIAY</sequence>
<dbReference type="SMART" id="SM00671">
    <property type="entry name" value="SEL1"/>
    <property type="match status" value="8"/>
</dbReference>
<dbReference type="SUPFAM" id="SSF81901">
    <property type="entry name" value="HCP-like"/>
    <property type="match status" value="2"/>
</dbReference>
<evidence type="ECO:0000313" key="1">
    <source>
        <dbReference type="EMBL" id="SEG16257.1"/>
    </source>
</evidence>
<gene>
    <name evidence="1" type="ORF">SAMN04488244_10824</name>
</gene>
<dbReference type="RefSeq" id="WP_103880165.1">
    <property type="nucleotide sequence ID" value="NZ_FNVG01000008.1"/>
</dbReference>
<organism evidence="1 2">
    <name type="scientific">Vibrio hangzhouensis</name>
    <dbReference type="NCBI Taxonomy" id="462991"/>
    <lineage>
        <taxon>Bacteria</taxon>
        <taxon>Pseudomonadati</taxon>
        <taxon>Pseudomonadota</taxon>
        <taxon>Gammaproteobacteria</taxon>
        <taxon>Vibrionales</taxon>
        <taxon>Vibrionaceae</taxon>
        <taxon>Vibrio</taxon>
    </lineage>
</organism>
<dbReference type="PANTHER" id="PTHR11102:SF160">
    <property type="entry name" value="ERAD-ASSOCIATED E3 UBIQUITIN-PROTEIN LIGASE COMPONENT HRD3"/>
    <property type="match status" value="1"/>
</dbReference>
<accession>A0A1H5XXU6</accession>
<protein>
    <submittedName>
        <fullName evidence="1">TPR repeat</fullName>
    </submittedName>
</protein>